<dbReference type="PANTHER" id="PTHR43791">
    <property type="entry name" value="PERMEASE-RELATED"/>
    <property type="match status" value="1"/>
</dbReference>
<evidence type="ECO:0000256" key="1">
    <source>
        <dbReference type="ARBA" id="ARBA00004141"/>
    </source>
</evidence>
<dbReference type="PANTHER" id="PTHR43791:SF48">
    <property type="entry name" value="TRANSPORTER, PUTATIVE (AFU_ORTHOLOGUE AFUA_4G01000)-RELATED"/>
    <property type="match status" value="1"/>
</dbReference>
<dbReference type="InterPro" id="IPR020846">
    <property type="entry name" value="MFS_dom"/>
</dbReference>
<feature type="transmembrane region" description="Helical" evidence="6">
    <location>
        <begin position="279"/>
        <end position="302"/>
    </location>
</feature>
<protein>
    <submittedName>
        <fullName evidence="8">Major facilitator superfamily transporter</fullName>
    </submittedName>
</protein>
<feature type="transmembrane region" description="Helical" evidence="6">
    <location>
        <begin position="439"/>
        <end position="459"/>
    </location>
</feature>
<dbReference type="GO" id="GO:0016020">
    <property type="term" value="C:membrane"/>
    <property type="evidence" value="ECO:0007669"/>
    <property type="project" value="UniProtKB-SubCell"/>
</dbReference>
<dbReference type="OrthoDB" id="2985014at2759"/>
<feature type="transmembrane region" description="Helical" evidence="6">
    <location>
        <begin position="84"/>
        <end position="103"/>
    </location>
</feature>
<evidence type="ECO:0000259" key="7">
    <source>
        <dbReference type="PROSITE" id="PS50850"/>
    </source>
</evidence>
<feature type="transmembrane region" description="Helical" evidence="6">
    <location>
        <begin position="410"/>
        <end position="427"/>
    </location>
</feature>
<dbReference type="FunFam" id="1.20.1250.20:FF:000034">
    <property type="entry name" value="MFS general substrate transporter"/>
    <property type="match status" value="1"/>
</dbReference>
<feature type="transmembrane region" description="Helical" evidence="6">
    <location>
        <begin position="210"/>
        <end position="230"/>
    </location>
</feature>
<evidence type="ECO:0000256" key="6">
    <source>
        <dbReference type="SAM" id="Phobius"/>
    </source>
</evidence>
<evidence type="ECO:0000256" key="5">
    <source>
        <dbReference type="ARBA" id="ARBA00023136"/>
    </source>
</evidence>
<feature type="transmembrane region" description="Helical" evidence="6">
    <location>
        <begin position="141"/>
        <end position="163"/>
    </location>
</feature>
<feature type="transmembrane region" description="Helical" evidence="6">
    <location>
        <begin position="322"/>
        <end position="340"/>
    </location>
</feature>
<accession>A0A9P8V5A0</accession>
<comment type="subcellular location">
    <subcellularLocation>
        <location evidence="1">Membrane</location>
        <topology evidence="1">Multi-pass membrane protein</topology>
    </subcellularLocation>
</comment>
<feature type="transmembrane region" description="Helical" evidence="6">
    <location>
        <begin position="371"/>
        <end position="389"/>
    </location>
</feature>
<dbReference type="FunFam" id="1.20.1250.20:FF:000013">
    <property type="entry name" value="MFS general substrate transporter"/>
    <property type="match status" value="1"/>
</dbReference>
<keyword evidence="2" id="KW-0813">Transport</keyword>
<proteinExistence type="predicted"/>
<feature type="domain" description="Major facilitator superfamily (MFS) profile" evidence="7">
    <location>
        <begin position="49"/>
        <end position="463"/>
    </location>
</feature>
<keyword evidence="3 6" id="KW-0812">Transmembrane</keyword>
<keyword evidence="4 6" id="KW-1133">Transmembrane helix</keyword>
<dbReference type="Proteomes" id="UP000770015">
    <property type="component" value="Unassembled WGS sequence"/>
</dbReference>
<dbReference type="InterPro" id="IPR036259">
    <property type="entry name" value="MFS_trans_sf"/>
</dbReference>
<evidence type="ECO:0000256" key="2">
    <source>
        <dbReference type="ARBA" id="ARBA00022448"/>
    </source>
</evidence>
<gene>
    <name evidence="8" type="ORF">F5X68DRAFT_270662</name>
</gene>
<dbReference type="EMBL" id="JAGSXJ010000027">
    <property type="protein sequence ID" value="KAH6672656.1"/>
    <property type="molecule type" value="Genomic_DNA"/>
</dbReference>
<evidence type="ECO:0000256" key="4">
    <source>
        <dbReference type="ARBA" id="ARBA00022989"/>
    </source>
</evidence>
<reference evidence="8" key="1">
    <citation type="journal article" date="2021" name="Nat. Commun.">
        <title>Genetic determinants of endophytism in the Arabidopsis root mycobiome.</title>
        <authorList>
            <person name="Mesny F."/>
            <person name="Miyauchi S."/>
            <person name="Thiergart T."/>
            <person name="Pickel B."/>
            <person name="Atanasova L."/>
            <person name="Karlsson M."/>
            <person name="Huettel B."/>
            <person name="Barry K.W."/>
            <person name="Haridas S."/>
            <person name="Chen C."/>
            <person name="Bauer D."/>
            <person name="Andreopoulos W."/>
            <person name="Pangilinan J."/>
            <person name="LaButti K."/>
            <person name="Riley R."/>
            <person name="Lipzen A."/>
            <person name="Clum A."/>
            <person name="Drula E."/>
            <person name="Henrissat B."/>
            <person name="Kohler A."/>
            <person name="Grigoriev I.V."/>
            <person name="Martin F.M."/>
            <person name="Hacquard S."/>
        </authorList>
    </citation>
    <scope>NUCLEOTIDE SEQUENCE</scope>
    <source>
        <strain evidence="8">MPI-SDFR-AT-0117</strain>
    </source>
</reference>
<evidence type="ECO:0000256" key="3">
    <source>
        <dbReference type="ARBA" id="ARBA00022692"/>
    </source>
</evidence>
<dbReference type="Pfam" id="PF07690">
    <property type="entry name" value="MFS_1"/>
    <property type="match status" value="1"/>
</dbReference>
<dbReference type="AlphaFoldDB" id="A0A9P8V5A0"/>
<feature type="transmembrane region" description="Helical" evidence="6">
    <location>
        <begin position="45"/>
        <end position="64"/>
    </location>
</feature>
<dbReference type="PROSITE" id="PS50850">
    <property type="entry name" value="MFS"/>
    <property type="match status" value="1"/>
</dbReference>
<dbReference type="InterPro" id="IPR011701">
    <property type="entry name" value="MFS"/>
</dbReference>
<evidence type="ECO:0000313" key="9">
    <source>
        <dbReference type="Proteomes" id="UP000770015"/>
    </source>
</evidence>
<sequence length="499" mass="55593">MGDEKLNDQVSPASPTRGSIEAAEKPVNVAPAYDRIAERRLRTKIDLMIMPTVCLLYLFCFIDRANIGNARIAGLDVDLGMKGFDYNATLSIFYVSYIVFEIPSNIICKIMGPGWFIPLLTLLFGICSIGTAWVTNVPQVMGVRFLLGIFEAGMLPGIAYYLSRWYRRAELTFRLSLYIVMGPLAGAFGGLLASAILTLDSFAGIKSWRMIFAIEGIITIILALIGFFTLTDRPSSARWLSEEEKELAERRIREERIGSTQVLDKMDKTKLWRGVQNPVVVSTSIIFLFCNVTVQGLGFFAPTIVRSIYPGRTVIQQQLFTVPPYVVGAFFTLLFPLLSWRLDRRQIFMILSAPLSIIGYIMFLSTRVASVRYAATFLIASGVFSLGALTNGQVSANVVSDTARTSAIGLNVMLGNVGGLISTWSYLPWDGPDFHIGNGLNLGCTSGTLIVATVTYFWMKRNNVAREAREPEELEKLGAMSEPQWESLDWKHPSFRWRL</sequence>
<name>A0A9P8V5A0_9PEZI</name>
<comment type="caution">
    <text evidence="8">The sequence shown here is derived from an EMBL/GenBank/DDBJ whole genome shotgun (WGS) entry which is preliminary data.</text>
</comment>
<keyword evidence="9" id="KW-1185">Reference proteome</keyword>
<feature type="transmembrane region" description="Helical" evidence="6">
    <location>
        <begin position="347"/>
        <end position="365"/>
    </location>
</feature>
<evidence type="ECO:0000313" key="8">
    <source>
        <dbReference type="EMBL" id="KAH6672656.1"/>
    </source>
</evidence>
<organism evidence="8 9">
    <name type="scientific">Plectosphaerella plurivora</name>
    <dbReference type="NCBI Taxonomy" id="936078"/>
    <lineage>
        <taxon>Eukaryota</taxon>
        <taxon>Fungi</taxon>
        <taxon>Dikarya</taxon>
        <taxon>Ascomycota</taxon>
        <taxon>Pezizomycotina</taxon>
        <taxon>Sordariomycetes</taxon>
        <taxon>Hypocreomycetidae</taxon>
        <taxon>Glomerellales</taxon>
        <taxon>Plectosphaerellaceae</taxon>
        <taxon>Plectosphaerella</taxon>
    </lineage>
</organism>
<feature type="transmembrane region" description="Helical" evidence="6">
    <location>
        <begin position="175"/>
        <end position="198"/>
    </location>
</feature>
<keyword evidence="5 6" id="KW-0472">Membrane</keyword>
<dbReference type="GO" id="GO:0022857">
    <property type="term" value="F:transmembrane transporter activity"/>
    <property type="evidence" value="ECO:0007669"/>
    <property type="project" value="InterPro"/>
</dbReference>
<dbReference type="SUPFAM" id="SSF103473">
    <property type="entry name" value="MFS general substrate transporter"/>
    <property type="match status" value="1"/>
</dbReference>
<dbReference type="Gene3D" id="1.20.1250.20">
    <property type="entry name" value="MFS general substrate transporter like domains"/>
    <property type="match status" value="2"/>
</dbReference>
<feature type="transmembrane region" description="Helical" evidence="6">
    <location>
        <begin position="115"/>
        <end position="135"/>
    </location>
</feature>